<dbReference type="RefSeq" id="WP_205121307.1">
    <property type="nucleotide sequence ID" value="NZ_JAFBCM010000001.1"/>
</dbReference>
<sequence length="186" mass="20357">MTDPLEQKRTQLANIERATGRNVAEWAALVQAAGKGKHGEIIAFLKTDHGFTHGNANALAHAVRELDDGGPPTQEDLLAAQFTGAKAALRPIYDELLLVARGLGEDIDVLVNKTGVSLRARKQFAVIEVPSAKRVRVGLVLKGREPTDRLRAVRSMCTHTVDVTDVDDIDDELTNWLLDAYRATNR</sequence>
<proteinExistence type="predicted"/>
<dbReference type="InterPro" id="IPR043714">
    <property type="entry name" value="DUF5655"/>
</dbReference>
<keyword evidence="3" id="KW-1185">Reference proteome</keyword>
<feature type="domain" description="DUF5655" evidence="1">
    <location>
        <begin position="80"/>
        <end position="182"/>
    </location>
</feature>
<evidence type="ECO:0000313" key="2">
    <source>
        <dbReference type="EMBL" id="MFC3765307.1"/>
    </source>
</evidence>
<dbReference type="Proteomes" id="UP001595699">
    <property type="component" value="Unassembled WGS sequence"/>
</dbReference>
<protein>
    <submittedName>
        <fullName evidence="2">DUF4287 domain-containing protein</fullName>
    </submittedName>
</protein>
<reference evidence="3" key="1">
    <citation type="journal article" date="2019" name="Int. J. Syst. Evol. Microbiol.">
        <title>The Global Catalogue of Microorganisms (GCM) 10K type strain sequencing project: providing services to taxonomists for standard genome sequencing and annotation.</title>
        <authorList>
            <consortium name="The Broad Institute Genomics Platform"/>
            <consortium name="The Broad Institute Genome Sequencing Center for Infectious Disease"/>
            <person name="Wu L."/>
            <person name="Ma J."/>
        </authorList>
    </citation>
    <scope>NUCLEOTIDE SEQUENCE [LARGE SCALE GENOMIC DNA]</scope>
    <source>
        <strain evidence="3">CGMCC 4.7241</strain>
    </source>
</reference>
<dbReference type="InterPro" id="IPR025629">
    <property type="entry name" value="DUF4287"/>
</dbReference>
<dbReference type="EMBL" id="JBHRZH010000037">
    <property type="protein sequence ID" value="MFC3765307.1"/>
    <property type="molecule type" value="Genomic_DNA"/>
</dbReference>
<evidence type="ECO:0000259" key="1">
    <source>
        <dbReference type="Pfam" id="PF18899"/>
    </source>
</evidence>
<dbReference type="Pfam" id="PF14117">
    <property type="entry name" value="DUF4287"/>
    <property type="match status" value="1"/>
</dbReference>
<name>A0ABV7YK01_9ACTN</name>
<accession>A0ABV7YK01</accession>
<evidence type="ECO:0000313" key="3">
    <source>
        <dbReference type="Proteomes" id="UP001595699"/>
    </source>
</evidence>
<dbReference type="Pfam" id="PF18899">
    <property type="entry name" value="DUF5655"/>
    <property type="match status" value="1"/>
</dbReference>
<gene>
    <name evidence="2" type="ORF">ACFOUW_31035</name>
</gene>
<comment type="caution">
    <text evidence="2">The sequence shown here is derived from an EMBL/GenBank/DDBJ whole genome shotgun (WGS) entry which is preliminary data.</text>
</comment>
<organism evidence="2 3">
    <name type="scientific">Tenggerimyces flavus</name>
    <dbReference type="NCBI Taxonomy" id="1708749"/>
    <lineage>
        <taxon>Bacteria</taxon>
        <taxon>Bacillati</taxon>
        <taxon>Actinomycetota</taxon>
        <taxon>Actinomycetes</taxon>
        <taxon>Propionibacteriales</taxon>
        <taxon>Nocardioidaceae</taxon>
        <taxon>Tenggerimyces</taxon>
    </lineage>
</organism>